<dbReference type="AlphaFoldDB" id="A0A6N1VLB4"/>
<gene>
    <name evidence="3" type="ORF">HTY61_09865</name>
</gene>
<keyword evidence="3" id="KW-0540">Nuclease</keyword>
<evidence type="ECO:0000313" key="4">
    <source>
        <dbReference type="Proteomes" id="UP000509367"/>
    </source>
</evidence>
<organism evidence="3 4">
    <name type="scientific">Oricola thermophila</name>
    <dbReference type="NCBI Taxonomy" id="2742145"/>
    <lineage>
        <taxon>Bacteria</taxon>
        <taxon>Pseudomonadati</taxon>
        <taxon>Pseudomonadota</taxon>
        <taxon>Alphaproteobacteria</taxon>
        <taxon>Hyphomicrobiales</taxon>
        <taxon>Ahrensiaceae</taxon>
        <taxon>Oricola</taxon>
    </lineage>
</organism>
<dbReference type="Proteomes" id="UP000509367">
    <property type="component" value="Chromosome"/>
</dbReference>
<protein>
    <submittedName>
        <fullName evidence="3">HNH endonuclease</fullName>
    </submittedName>
</protein>
<feature type="domain" description="HNH nuclease" evidence="2">
    <location>
        <begin position="139"/>
        <end position="177"/>
    </location>
</feature>
<evidence type="ECO:0000313" key="3">
    <source>
        <dbReference type="EMBL" id="QKV20615.1"/>
    </source>
</evidence>
<evidence type="ECO:0000259" key="2">
    <source>
        <dbReference type="Pfam" id="PF13392"/>
    </source>
</evidence>
<keyword evidence="4" id="KW-1185">Reference proteome</keyword>
<sequence length="222" mass="25378">MGWKVGRAPGRLAGRSRKFSEVELAWLSENRTMPIGDYHRAFVERFGRTDITRQALHALRKRKGWKTGRTGRFGKGHVPANKGRKMPWNENSARTRFRKGHRPHNYRGAGHESIDEHGYVWMIVDETNPYTGAPTRRVQKHKWLWERENGPVPEGHVLKCLDGDKSNTDPSNWECVPTGLLPRLNGKCGRDYDNAPDELKPAIMAVAKLEHAARNRRAEAAE</sequence>
<proteinExistence type="predicted"/>
<keyword evidence="3" id="KW-0378">Hydrolase</keyword>
<evidence type="ECO:0000256" key="1">
    <source>
        <dbReference type="SAM" id="MobiDB-lite"/>
    </source>
</evidence>
<dbReference type="Pfam" id="PF13392">
    <property type="entry name" value="HNH_3"/>
    <property type="match status" value="1"/>
</dbReference>
<keyword evidence="3" id="KW-0255">Endonuclease</keyword>
<name>A0A6N1VLB4_9HYPH</name>
<feature type="region of interest" description="Disordered" evidence="1">
    <location>
        <begin position="62"/>
        <end position="88"/>
    </location>
</feature>
<dbReference type="KEGG" id="orm:HTY61_09865"/>
<reference evidence="3 4" key="1">
    <citation type="submission" date="2020-06" db="EMBL/GenBank/DDBJ databases">
        <title>Oricola thermophila sp. nov. isolated from a tidal sediments.</title>
        <authorList>
            <person name="Kwon K.K."/>
            <person name="Yang S.-H."/>
            <person name="Park M.-J."/>
        </authorList>
    </citation>
    <scope>NUCLEOTIDE SEQUENCE [LARGE SCALE GENOMIC DNA]</scope>
    <source>
        <strain evidence="3 4">MEBiC13590</strain>
    </source>
</reference>
<dbReference type="InterPro" id="IPR003615">
    <property type="entry name" value="HNH_nuc"/>
</dbReference>
<dbReference type="GO" id="GO:0004519">
    <property type="term" value="F:endonuclease activity"/>
    <property type="evidence" value="ECO:0007669"/>
    <property type="project" value="UniProtKB-KW"/>
</dbReference>
<dbReference type="EMBL" id="CP054836">
    <property type="protein sequence ID" value="QKV20615.1"/>
    <property type="molecule type" value="Genomic_DNA"/>
</dbReference>
<accession>A0A6N1VLB4</accession>